<accession>A0A103REV7</accession>
<comment type="caution">
    <text evidence="7">The sequence shown here is derived from an EMBL/GenBank/DDBJ whole genome shotgun (WGS) entry which is preliminary data.</text>
</comment>
<evidence type="ECO:0000259" key="6">
    <source>
        <dbReference type="PROSITE" id="PS50888"/>
    </source>
</evidence>
<gene>
    <name evidence="7" type="ORF">Ccrd_026280</name>
</gene>
<dbReference type="GO" id="GO:0000981">
    <property type="term" value="F:DNA-binding transcription factor activity, RNA polymerase II-specific"/>
    <property type="evidence" value="ECO:0007669"/>
    <property type="project" value="TreeGrafter"/>
</dbReference>
<evidence type="ECO:0000256" key="1">
    <source>
        <dbReference type="ARBA" id="ARBA00004123"/>
    </source>
</evidence>
<dbReference type="Proteomes" id="UP000243975">
    <property type="component" value="Unassembled WGS sequence"/>
</dbReference>
<dbReference type="GO" id="GO:0010106">
    <property type="term" value="P:cellular response to iron ion starvation"/>
    <property type="evidence" value="ECO:0007669"/>
    <property type="project" value="UniProtKB-ARBA"/>
</dbReference>
<dbReference type="PANTHER" id="PTHR13935">
    <property type="entry name" value="ACHAETE-SCUTE TRANSCRIPTION FACTOR-RELATED"/>
    <property type="match status" value="1"/>
</dbReference>
<dbReference type="GO" id="GO:0046983">
    <property type="term" value="F:protein dimerization activity"/>
    <property type="evidence" value="ECO:0007669"/>
    <property type="project" value="InterPro"/>
</dbReference>
<dbReference type="OMA" id="INCEELS"/>
<dbReference type="InterPro" id="IPR011598">
    <property type="entry name" value="bHLH_dom"/>
</dbReference>
<dbReference type="PANTHER" id="PTHR13935:SF41">
    <property type="entry name" value="TRANSCRIPTION FACTOR ORG2-RELATED"/>
    <property type="match status" value="1"/>
</dbReference>
<dbReference type="STRING" id="59895.A0A103REV7"/>
<dbReference type="PROSITE" id="PS50888">
    <property type="entry name" value="BHLH"/>
    <property type="match status" value="1"/>
</dbReference>
<name>A0A103REV7_CYNCS</name>
<evidence type="ECO:0000313" key="8">
    <source>
        <dbReference type="Proteomes" id="UP000243975"/>
    </source>
</evidence>
<keyword evidence="8" id="KW-1185">Reference proteome</keyword>
<keyword evidence="3" id="KW-0238">DNA-binding</keyword>
<organism evidence="7 8">
    <name type="scientific">Cynara cardunculus var. scolymus</name>
    <name type="common">Globe artichoke</name>
    <name type="synonym">Cynara scolymus</name>
    <dbReference type="NCBI Taxonomy" id="59895"/>
    <lineage>
        <taxon>Eukaryota</taxon>
        <taxon>Viridiplantae</taxon>
        <taxon>Streptophyta</taxon>
        <taxon>Embryophyta</taxon>
        <taxon>Tracheophyta</taxon>
        <taxon>Spermatophyta</taxon>
        <taxon>Magnoliopsida</taxon>
        <taxon>eudicotyledons</taxon>
        <taxon>Gunneridae</taxon>
        <taxon>Pentapetalae</taxon>
        <taxon>asterids</taxon>
        <taxon>campanulids</taxon>
        <taxon>Asterales</taxon>
        <taxon>Asteraceae</taxon>
        <taxon>Carduoideae</taxon>
        <taxon>Cardueae</taxon>
        <taxon>Carduinae</taxon>
        <taxon>Cynara</taxon>
    </lineage>
</organism>
<dbReference type="Pfam" id="PF00010">
    <property type="entry name" value="HLH"/>
    <property type="match status" value="1"/>
</dbReference>
<feature type="non-terminal residue" evidence="7">
    <location>
        <position position="301"/>
    </location>
</feature>
<dbReference type="FunFam" id="4.10.280.10:FF:000074">
    <property type="entry name" value="Transcription factor ORG2"/>
    <property type="match status" value="1"/>
</dbReference>
<reference evidence="7 8" key="1">
    <citation type="journal article" date="2016" name="Sci. Rep.">
        <title>The genome sequence of the outbreeding globe artichoke constructed de novo incorporating a phase-aware low-pass sequencing strategy of F1 progeny.</title>
        <authorList>
            <person name="Scaglione D."/>
            <person name="Reyes-Chin-Wo S."/>
            <person name="Acquadro A."/>
            <person name="Froenicke L."/>
            <person name="Portis E."/>
            <person name="Beitel C."/>
            <person name="Tirone M."/>
            <person name="Mauro R."/>
            <person name="Lo Monaco A."/>
            <person name="Mauromicale G."/>
            <person name="Faccioli P."/>
            <person name="Cattivelli L."/>
            <person name="Rieseberg L."/>
            <person name="Michelmore R."/>
            <person name="Lanteri S."/>
        </authorList>
    </citation>
    <scope>NUCLEOTIDE SEQUENCE [LARGE SCALE GENOMIC DNA]</scope>
    <source>
        <strain evidence="7">2C</strain>
    </source>
</reference>
<proteinExistence type="predicted"/>
<feature type="domain" description="BHLH" evidence="6">
    <location>
        <begin position="76"/>
        <end position="129"/>
    </location>
</feature>
<dbReference type="Gramene" id="KVG66565">
    <property type="protein sequence ID" value="KVG66565"/>
    <property type="gene ID" value="Ccrd_026280"/>
</dbReference>
<evidence type="ECO:0000256" key="4">
    <source>
        <dbReference type="ARBA" id="ARBA00023163"/>
    </source>
</evidence>
<evidence type="ECO:0000256" key="3">
    <source>
        <dbReference type="ARBA" id="ARBA00023125"/>
    </source>
</evidence>
<dbReference type="InterPro" id="IPR015660">
    <property type="entry name" value="MASH1/Ascl1a-like"/>
</dbReference>
<sequence length="301" mass="33511">MLALSPPLFSTTYGWPLEDLIAQNLQQDYCNEANSYHSLLDFPSFDPIQQDFVPENSISYGGAVNGGTVDDLMMVAKKLNHNASERDRRKRVNDLYAFLRSLLPMSVDQKKKVSIPGTVSRALKYIPELEKEVETLLRKKEKLWSYSSSTATPMQERLSIKKQSAKDATIKTKSLVISSVSVLGEKEAVIQLISSTDHMSKNKEVGLFSKVLEYLEQEEDGLVLLNATSFKCSGEGTLLNTLHLQVLIWYLEDDLAQASEERVVVWEKKVGGSAKGSLRSRGQRLVERGIMPGGRQGGAPN</sequence>
<keyword evidence="2" id="KW-0805">Transcription regulation</keyword>
<dbReference type="GO" id="GO:0090575">
    <property type="term" value="C:RNA polymerase II transcription regulator complex"/>
    <property type="evidence" value="ECO:0007669"/>
    <property type="project" value="TreeGrafter"/>
</dbReference>
<evidence type="ECO:0000256" key="2">
    <source>
        <dbReference type="ARBA" id="ARBA00023015"/>
    </source>
</evidence>
<dbReference type="AlphaFoldDB" id="A0A103REV7"/>
<protein>
    <submittedName>
        <fullName evidence="7">Achaete-scute transcription factor-related protein</fullName>
    </submittedName>
</protein>
<dbReference type="Gene3D" id="4.10.280.10">
    <property type="entry name" value="Helix-loop-helix DNA-binding domain"/>
    <property type="match status" value="1"/>
</dbReference>
<dbReference type="EMBL" id="LEKV01007824">
    <property type="protein sequence ID" value="KVG66565.1"/>
    <property type="molecule type" value="Genomic_DNA"/>
</dbReference>
<dbReference type="SMART" id="SM00353">
    <property type="entry name" value="HLH"/>
    <property type="match status" value="1"/>
</dbReference>
<keyword evidence="4" id="KW-0804">Transcription</keyword>
<evidence type="ECO:0000313" key="7">
    <source>
        <dbReference type="EMBL" id="KVG66565.1"/>
    </source>
</evidence>
<comment type="subcellular location">
    <subcellularLocation>
        <location evidence="1">Nucleus</location>
    </subcellularLocation>
</comment>
<dbReference type="SUPFAM" id="SSF47459">
    <property type="entry name" value="HLH, helix-loop-helix DNA-binding domain"/>
    <property type="match status" value="1"/>
</dbReference>
<dbReference type="GO" id="GO:0000977">
    <property type="term" value="F:RNA polymerase II transcription regulatory region sequence-specific DNA binding"/>
    <property type="evidence" value="ECO:0007669"/>
    <property type="project" value="TreeGrafter"/>
</dbReference>
<evidence type="ECO:0000256" key="5">
    <source>
        <dbReference type="ARBA" id="ARBA00023242"/>
    </source>
</evidence>
<dbReference type="InterPro" id="IPR036638">
    <property type="entry name" value="HLH_DNA-bd_sf"/>
</dbReference>
<keyword evidence="5" id="KW-0539">Nucleus</keyword>